<sequence>MVLTIDIGNTTIGIGGFQGNKLLFIEKLSSRRPLSDAGYIEKLNMILNKHGLSAEAFEGSMISSVVPSVTAVFSSALETFLGRKPLILSHKLDLGYEICTEFPEKVGCDRLADIAGAISRYSLPFVTIDLGTATTFNVLDENRRFLGGLILPGVGTAHRALLGKTAQLPKGDIHMPAHTIGANTQECITGGMLLGNACAIDGLIRRIQTELGQKATVVATGGYATTVIPHCETKIHIDQNLLMKGLRSIYENNTSTGSPD</sequence>
<comment type="catalytic activity">
    <reaction evidence="1 16">
        <text>(R)-pantothenate + ATP = (R)-4'-phosphopantothenate + ADP + H(+)</text>
        <dbReference type="Rhea" id="RHEA:16373"/>
        <dbReference type="ChEBI" id="CHEBI:10986"/>
        <dbReference type="ChEBI" id="CHEBI:15378"/>
        <dbReference type="ChEBI" id="CHEBI:29032"/>
        <dbReference type="ChEBI" id="CHEBI:30616"/>
        <dbReference type="ChEBI" id="CHEBI:456216"/>
        <dbReference type="EC" id="2.7.1.33"/>
    </reaction>
</comment>
<dbReference type="Proteomes" id="UP001197795">
    <property type="component" value="Unassembled WGS sequence"/>
</dbReference>
<feature type="binding site" evidence="16">
    <location>
        <begin position="6"/>
        <end position="13"/>
    </location>
    <ligand>
        <name>ATP</name>
        <dbReference type="ChEBI" id="CHEBI:30616"/>
    </ligand>
</feature>
<dbReference type="NCBIfam" id="TIGR00671">
    <property type="entry name" value="baf"/>
    <property type="match status" value="1"/>
</dbReference>
<dbReference type="Pfam" id="PF03309">
    <property type="entry name" value="Pan_kinase"/>
    <property type="match status" value="1"/>
</dbReference>
<evidence type="ECO:0000256" key="2">
    <source>
        <dbReference type="ARBA" id="ARBA00001958"/>
    </source>
</evidence>
<dbReference type="PANTHER" id="PTHR34265">
    <property type="entry name" value="TYPE III PANTOTHENATE KINASE"/>
    <property type="match status" value="1"/>
</dbReference>
<dbReference type="InterPro" id="IPR043129">
    <property type="entry name" value="ATPase_NBD"/>
</dbReference>
<evidence type="ECO:0000256" key="5">
    <source>
        <dbReference type="ARBA" id="ARBA00011738"/>
    </source>
</evidence>
<feature type="binding site" evidence="16">
    <location>
        <begin position="107"/>
        <end position="110"/>
    </location>
    <ligand>
        <name>substrate</name>
    </ligand>
</feature>
<dbReference type="GO" id="GO:0046872">
    <property type="term" value="F:metal ion binding"/>
    <property type="evidence" value="ECO:0007669"/>
    <property type="project" value="UniProtKB-KW"/>
</dbReference>
<evidence type="ECO:0000256" key="9">
    <source>
        <dbReference type="ARBA" id="ARBA00022741"/>
    </source>
</evidence>
<evidence type="ECO:0000256" key="13">
    <source>
        <dbReference type="ARBA" id="ARBA00022993"/>
    </source>
</evidence>
<keyword evidence="18" id="KW-1185">Reference proteome</keyword>
<feature type="active site" description="Proton acceptor" evidence="16">
    <location>
        <position position="109"/>
    </location>
</feature>
<feature type="binding site" evidence="16">
    <location>
        <position position="132"/>
    </location>
    <ligand>
        <name>ATP</name>
        <dbReference type="ChEBI" id="CHEBI:30616"/>
    </ligand>
</feature>
<keyword evidence="12 16" id="KW-0630">Potassium</keyword>
<keyword evidence="11 16" id="KW-0067">ATP-binding</keyword>
<evidence type="ECO:0000256" key="11">
    <source>
        <dbReference type="ARBA" id="ARBA00022840"/>
    </source>
</evidence>
<evidence type="ECO:0000256" key="12">
    <source>
        <dbReference type="ARBA" id="ARBA00022958"/>
    </source>
</evidence>
<comment type="cofactor">
    <cofactor evidence="16">
        <name>NH4(+)</name>
        <dbReference type="ChEBI" id="CHEBI:28938"/>
    </cofactor>
    <cofactor evidence="16">
        <name>K(+)</name>
        <dbReference type="ChEBI" id="CHEBI:29103"/>
    </cofactor>
    <text evidence="16">A monovalent cation. Ammonium or potassium.</text>
</comment>
<gene>
    <name evidence="16" type="primary">coaX</name>
    <name evidence="17" type="ORF">LKD75_08505</name>
</gene>
<comment type="caution">
    <text evidence="16">Lacks conserved residue(s) required for the propagation of feature annotation.</text>
</comment>
<comment type="caution">
    <text evidence="17">The sequence shown here is derived from an EMBL/GenBank/DDBJ whole genome shotgun (WGS) entry which is preliminary data.</text>
</comment>
<organism evidence="17 18">
    <name type="scientific">Waltera acetigignens</name>
    <dbReference type="NCBI Taxonomy" id="2981769"/>
    <lineage>
        <taxon>Bacteria</taxon>
        <taxon>Bacillati</taxon>
        <taxon>Bacillota</taxon>
        <taxon>Clostridia</taxon>
        <taxon>Lachnospirales</taxon>
        <taxon>Lachnospiraceae</taxon>
        <taxon>Waltera</taxon>
    </lineage>
</organism>
<dbReference type="SUPFAM" id="SSF53067">
    <property type="entry name" value="Actin-like ATPase domain"/>
    <property type="match status" value="2"/>
</dbReference>
<evidence type="ECO:0000256" key="14">
    <source>
        <dbReference type="ARBA" id="ARBA00038036"/>
    </source>
</evidence>
<evidence type="ECO:0000256" key="3">
    <source>
        <dbReference type="ARBA" id="ARBA00004496"/>
    </source>
</evidence>
<comment type="subcellular location">
    <subcellularLocation>
        <location evidence="3 16">Cytoplasm</location>
    </subcellularLocation>
</comment>
<keyword evidence="7 16" id="KW-0963">Cytoplasm</keyword>
<feature type="binding site" evidence="16">
    <location>
        <position position="184"/>
    </location>
    <ligand>
        <name>substrate</name>
    </ligand>
</feature>
<reference evidence="17 18" key="1">
    <citation type="submission" date="2021-10" db="EMBL/GenBank/DDBJ databases">
        <title>Anaerobic single-cell dispensing facilitates the cultivation of human gut bacteria.</title>
        <authorList>
            <person name="Afrizal A."/>
        </authorList>
    </citation>
    <scope>NUCLEOTIDE SEQUENCE [LARGE SCALE GENOMIC DNA]</scope>
    <source>
        <strain evidence="17 18">CLA-AA-H273</strain>
    </source>
</reference>
<dbReference type="CDD" id="cd24015">
    <property type="entry name" value="ASKHA_NBD_PanK-III"/>
    <property type="match status" value="1"/>
</dbReference>
<dbReference type="RefSeq" id="WP_227733202.1">
    <property type="nucleotide sequence ID" value="NZ_JAJEPV010000017.1"/>
</dbReference>
<evidence type="ECO:0000256" key="4">
    <source>
        <dbReference type="ARBA" id="ARBA00005225"/>
    </source>
</evidence>
<dbReference type="EMBL" id="JAJEPV010000017">
    <property type="protein sequence ID" value="MCC2119629.1"/>
    <property type="molecule type" value="Genomic_DNA"/>
</dbReference>
<proteinExistence type="inferred from homology"/>
<comment type="cofactor">
    <cofactor evidence="2">
        <name>K(+)</name>
        <dbReference type="ChEBI" id="CHEBI:29103"/>
    </cofactor>
</comment>
<dbReference type="EC" id="2.7.1.33" evidence="6 16"/>
<dbReference type="GO" id="GO:0005737">
    <property type="term" value="C:cytoplasm"/>
    <property type="evidence" value="ECO:0007669"/>
    <property type="project" value="UniProtKB-SubCell"/>
</dbReference>
<evidence type="ECO:0000256" key="6">
    <source>
        <dbReference type="ARBA" id="ARBA00012102"/>
    </source>
</evidence>
<dbReference type="HAMAP" id="MF_01274">
    <property type="entry name" value="Pantothen_kinase_3"/>
    <property type="match status" value="1"/>
</dbReference>
<comment type="pathway">
    <text evidence="4 16">Cofactor biosynthesis; coenzyme A biosynthesis; CoA from (R)-pantothenate: step 1/5.</text>
</comment>
<dbReference type="GO" id="GO:0015937">
    <property type="term" value="P:coenzyme A biosynthetic process"/>
    <property type="evidence" value="ECO:0007669"/>
    <property type="project" value="UniProtKB-UniRule"/>
</dbReference>
<dbReference type="GO" id="GO:0004594">
    <property type="term" value="F:pantothenate kinase activity"/>
    <property type="evidence" value="ECO:0007669"/>
    <property type="project" value="UniProtKB-UniRule"/>
</dbReference>
<evidence type="ECO:0000256" key="7">
    <source>
        <dbReference type="ARBA" id="ARBA00022490"/>
    </source>
</evidence>
<dbReference type="InterPro" id="IPR004619">
    <property type="entry name" value="Type_III_PanK"/>
</dbReference>
<keyword evidence="9 16" id="KW-0547">Nucleotide-binding</keyword>
<dbReference type="AlphaFoldDB" id="A0AAE2ZZS8"/>
<dbReference type="GO" id="GO:0005524">
    <property type="term" value="F:ATP binding"/>
    <property type="evidence" value="ECO:0007669"/>
    <property type="project" value="UniProtKB-UniRule"/>
</dbReference>
<comment type="similarity">
    <text evidence="14 16">Belongs to the type III pantothenate kinase family.</text>
</comment>
<comment type="subunit">
    <text evidence="5 16">Homodimer.</text>
</comment>
<evidence type="ECO:0000256" key="16">
    <source>
        <dbReference type="HAMAP-Rule" id="MF_01274"/>
    </source>
</evidence>
<evidence type="ECO:0000313" key="17">
    <source>
        <dbReference type="EMBL" id="MCC2119629.1"/>
    </source>
</evidence>
<accession>A0AAE2ZZS8</accession>
<keyword evidence="13 16" id="KW-0173">Coenzyme A biosynthesis</keyword>
<dbReference type="Gene3D" id="3.30.420.40">
    <property type="match status" value="2"/>
</dbReference>
<evidence type="ECO:0000256" key="15">
    <source>
        <dbReference type="ARBA" id="ARBA00040883"/>
    </source>
</evidence>
<evidence type="ECO:0000313" key="18">
    <source>
        <dbReference type="Proteomes" id="UP001197795"/>
    </source>
</evidence>
<feature type="binding site" evidence="16">
    <location>
        <position position="129"/>
    </location>
    <ligand>
        <name>K(+)</name>
        <dbReference type="ChEBI" id="CHEBI:29103"/>
    </ligand>
</feature>
<keyword evidence="16" id="KW-0479">Metal-binding</keyword>
<evidence type="ECO:0000256" key="10">
    <source>
        <dbReference type="ARBA" id="ARBA00022777"/>
    </source>
</evidence>
<dbReference type="PANTHER" id="PTHR34265:SF1">
    <property type="entry name" value="TYPE III PANTOTHENATE KINASE"/>
    <property type="match status" value="1"/>
</dbReference>
<protein>
    <recommendedName>
        <fullName evidence="15 16">Type III pantothenate kinase</fullName>
        <ecNumber evidence="6 16">2.7.1.33</ecNumber>
    </recommendedName>
    <alternativeName>
        <fullName evidence="16">PanK-III</fullName>
    </alternativeName>
    <alternativeName>
        <fullName evidence="16">Pantothenic acid kinase</fullName>
    </alternativeName>
</protein>
<evidence type="ECO:0000256" key="1">
    <source>
        <dbReference type="ARBA" id="ARBA00001206"/>
    </source>
</evidence>
<evidence type="ECO:0000256" key="8">
    <source>
        <dbReference type="ARBA" id="ARBA00022679"/>
    </source>
</evidence>
<keyword evidence="8 16" id="KW-0808">Transferase</keyword>
<comment type="function">
    <text evidence="16">Catalyzes the phosphorylation of pantothenate (Pan), the first step in CoA biosynthesis.</text>
</comment>
<name>A0AAE2ZZS8_9FIRM</name>
<keyword evidence="10 16" id="KW-0418">Kinase</keyword>